<accession>A0ABR6WEH1</accession>
<dbReference type="RefSeq" id="WP_186740743.1">
    <property type="nucleotide sequence ID" value="NZ_VFIA01000043.1"/>
</dbReference>
<proteinExistence type="predicted"/>
<dbReference type="InterPro" id="IPR050900">
    <property type="entry name" value="Transposase_IS3/IS150/IS904"/>
</dbReference>
<sequence length="98" mass="10943">MKKILSQNLLFTTVPAAELQEQGHKAGRQQVRMLMKATGLQAIQPKSFVPRTTDSRHGKGYWPNLLLDQPLPVAPDLVWVSDITYLPLANGEWAYLGS</sequence>
<evidence type="ECO:0000313" key="1">
    <source>
        <dbReference type="EMBL" id="MBC3794337.1"/>
    </source>
</evidence>
<protein>
    <recommendedName>
        <fullName evidence="3">Transposase</fullName>
    </recommendedName>
</protein>
<dbReference type="EMBL" id="VFIA01000043">
    <property type="protein sequence ID" value="MBC3794337.1"/>
    <property type="molecule type" value="Genomic_DNA"/>
</dbReference>
<evidence type="ECO:0008006" key="3">
    <source>
        <dbReference type="Google" id="ProtNLM"/>
    </source>
</evidence>
<dbReference type="PANTHER" id="PTHR46889:SF7">
    <property type="entry name" value="TRANSPOSASE FOR INSERTION SEQUENCE ELEMENT IS904"/>
    <property type="match status" value="1"/>
</dbReference>
<dbReference type="PANTHER" id="PTHR46889">
    <property type="entry name" value="TRANSPOSASE INSF FOR INSERTION SEQUENCE IS3B-RELATED"/>
    <property type="match status" value="1"/>
</dbReference>
<gene>
    <name evidence="1" type="ORF">FH603_4864</name>
</gene>
<keyword evidence="2" id="KW-1185">Reference proteome</keyword>
<dbReference type="Proteomes" id="UP000700732">
    <property type="component" value="Unassembled WGS sequence"/>
</dbReference>
<comment type="caution">
    <text evidence="1">The sequence shown here is derived from an EMBL/GenBank/DDBJ whole genome shotgun (WGS) entry which is preliminary data.</text>
</comment>
<evidence type="ECO:0000313" key="2">
    <source>
        <dbReference type="Proteomes" id="UP000700732"/>
    </source>
</evidence>
<organism evidence="1 2">
    <name type="scientific">Spirosoma utsteinense</name>
    <dbReference type="NCBI Taxonomy" id="2585773"/>
    <lineage>
        <taxon>Bacteria</taxon>
        <taxon>Pseudomonadati</taxon>
        <taxon>Bacteroidota</taxon>
        <taxon>Cytophagia</taxon>
        <taxon>Cytophagales</taxon>
        <taxon>Cytophagaceae</taxon>
        <taxon>Spirosoma</taxon>
    </lineage>
</organism>
<name>A0ABR6WEH1_9BACT</name>
<reference evidence="1 2" key="1">
    <citation type="submission" date="2019-06" db="EMBL/GenBank/DDBJ databases">
        <title>Spirosoma utsteinense sp. nov. isolated from Antarctic ice-free soils.</title>
        <authorList>
            <person name="Tahon G."/>
        </authorList>
    </citation>
    <scope>NUCLEOTIDE SEQUENCE [LARGE SCALE GENOMIC DNA]</scope>
    <source>
        <strain evidence="1 2">LMG 31447</strain>
    </source>
</reference>